<reference evidence="2" key="1">
    <citation type="journal article" date="2022" name="Mol. Ecol. Resour.">
        <title>The genomes of chicory, endive, great burdock and yacon provide insights into Asteraceae palaeo-polyploidization history and plant inulin production.</title>
        <authorList>
            <person name="Fan W."/>
            <person name="Wang S."/>
            <person name="Wang H."/>
            <person name="Wang A."/>
            <person name="Jiang F."/>
            <person name="Liu H."/>
            <person name="Zhao H."/>
            <person name="Xu D."/>
            <person name="Zhang Y."/>
        </authorList>
    </citation>
    <scope>NUCLEOTIDE SEQUENCE [LARGE SCALE GENOMIC DNA]</scope>
    <source>
        <strain evidence="2">cv. Yunnan</strain>
    </source>
</reference>
<evidence type="ECO:0000313" key="1">
    <source>
        <dbReference type="EMBL" id="KAI3802664.1"/>
    </source>
</evidence>
<evidence type="ECO:0000313" key="2">
    <source>
        <dbReference type="Proteomes" id="UP001056120"/>
    </source>
</evidence>
<dbReference type="EMBL" id="CM042027">
    <property type="protein sequence ID" value="KAI3802664.1"/>
    <property type="molecule type" value="Genomic_DNA"/>
</dbReference>
<reference evidence="1 2" key="2">
    <citation type="journal article" date="2022" name="Mol. Ecol. Resour.">
        <title>The genomes of chicory, endive, great burdock and yacon provide insights into Asteraceae paleo-polyploidization history and plant inulin production.</title>
        <authorList>
            <person name="Fan W."/>
            <person name="Wang S."/>
            <person name="Wang H."/>
            <person name="Wang A."/>
            <person name="Jiang F."/>
            <person name="Liu H."/>
            <person name="Zhao H."/>
            <person name="Xu D."/>
            <person name="Zhang Y."/>
        </authorList>
    </citation>
    <scope>NUCLEOTIDE SEQUENCE [LARGE SCALE GENOMIC DNA]</scope>
    <source>
        <strain evidence="2">cv. Yunnan</strain>
        <tissue evidence="1">Leaves</tissue>
    </source>
</reference>
<dbReference type="Proteomes" id="UP001056120">
    <property type="component" value="Linkage Group LG10"/>
</dbReference>
<gene>
    <name evidence="1" type="ORF">L1987_30805</name>
</gene>
<sequence length="84" mass="10072">MQLKKEGRRNEYEKHKLQALNQPKKMVIQRKTEKVTRNGNGTNVQSNEKSLRRWIEVEVMVNVHEVGHEYEKQGQVYAYYINQL</sequence>
<comment type="caution">
    <text evidence="1">The sequence shown here is derived from an EMBL/GenBank/DDBJ whole genome shotgun (WGS) entry which is preliminary data.</text>
</comment>
<protein>
    <submittedName>
        <fullName evidence="1">Uncharacterized protein</fullName>
    </submittedName>
</protein>
<proteinExistence type="predicted"/>
<keyword evidence="2" id="KW-1185">Reference proteome</keyword>
<organism evidence="1 2">
    <name type="scientific">Smallanthus sonchifolius</name>
    <dbReference type="NCBI Taxonomy" id="185202"/>
    <lineage>
        <taxon>Eukaryota</taxon>
        <taxon>Viridiplantae</taxon>
        <taxon>Streptophyta</taxon>
        <taxon>Embryophyta</taxon>
        <taxon>Tracheophyta</taxon>
        <taxon>Spermatophyta</taxon>
        <taxon>Magnoliopsida</taxon>
        <taxon>eudicotyledons</taxon>
        <taxon>Gunneridae</taxon>
        <taxon>Pentapetalae</taxon>
        <taxon>asterids</taxon>
        <taxon>campanulids</taxon>
        <taxon>Asterales</taxon>
        <taxon>Asteraceae</taxon>
        <taxon>Asteroideae</taxon>
        <taxon>Heliantheae alliance</taxon>
        <taxon>Millerieae</taxon>
        <taxon>Smallanthus</taxon>
    </lineage>
</organism>
<name>A0ACB9I3Q9_9ASTR</name>
<accession>A0ACB9I3Q9</accession>